<name>A0ABQ5JWU5_9EUKA</name>
<comment type="caution">
    <text evidence="2">The sequence shown here is derived from an EMBL/GenBank/DDBJ whole genome shotgun (WGS) entry which is preliminary data.</text>
</comment>
<feature type="compositionally biased region" description="Low complexity" evidence="1">
    <location>
        <begin position="220"/>
        <end position="236"/>
    </location>
</feature>
<feature type="non-terminal residue" evidence="2">
    <location>
        <position position="579"/>
    </location>
</feature>
<dbReference type="Proteomes" id="UP001057375">
    <property type="component" value="Unassembled WGS sequence"/>
</dbReference>
<feature type="region of interest" description="Disordered" evidence="1">
    <location>
        <begin position="509"/>
        <end position="579"/>
    </location>
</feature>
<feature type="region of interest" description="Disordered" evidence="1">
    <location>
        <begin position="384"/>
        <end position="411"/>
    </location>
</feature>
<evidence type="ECO:0000313" key="3">
    <source>
        <dbReference type="Proteomes" id="UP001057375"/>
    </source>
</evidence>
<keyword evidence="3" id="KW-1185">Reference proteome</keyword>
<evidence type="ECO:0000256" key="1">
    <source>
        <dbReference type="SAM" id="MobiDB-lite"/>
    </source>
</evidence>
<feature type="compositionally biased region" description="Basic residues" evidence="1">
    <location>
        <begin position="545"/>
        <end position="564"/>
    </location>
</feature>
<feature type="compositionally biased region" description="Basic residues" evidence="1">
    <location>
        <begin position="513"/>
        <end position="534"/>
    </location>
</feature>
<feature type="region of interest" description="Disordered" evidence="1">
    <location>
        <begin position="197"/>
        <end position="236"/>
    </location>
</feature>
<dbReference type="EMBL" id="BQXS01012214">
    <property type="protein sequence ID" value="GKT20354.1"/>
    <property type="molecule type" value="Genomic_DNA"/>
</dbReference>
<sequence length="579" mass="63030">GSLSPSTPSTSSQAYSQVSSPSSSKEFPSIVCLCTSLHWSLAEDGLMKVSPGDDRFVQTKIVPLVSKCVNKCLQCSPRPAQLTIVIDGSDTIILDAFPLFSVSVSAIADIASTSLLDVVRQHRLHPSTSSSSTAMSRCHIVALQSLSLITPTLLSAALSQYIDSSVSFYPTHKGAGASEGVCIGIWTDARCAGIDDDESGLDPSHPHSHPSQTHGDSHLSHATSSSSLQSSSSSSSLISSSSSSSALPTPLPTSSQGQHTIIYTNNILCMDLWCRREGRICIVGVTDSKGDIFEDSSSNSLMYGTSSSFDLSSHSKLSDLDSVLVTVCGDTGDIIDSPLPLDSGRISSRVRRLLSLLRNTQCMQISTTITKEAELGMLIQQQTSTPDVSSLHDSMDTESASSTLREEEGDDGPLVPLPPLHHTLQRLPLHRLPSRRALVSIVCEICSRLYERVSAENAFISECRRIRAESLMGKNREQEVKEDAHQEEDLGQMFDAVSVEARAMKLFESMMREKKHKRRRRKRNKGQTKHGHSSNKKEKNQKNQKNQKKKKINVRRVKKRRRIIKPPSLSSASSASSSA</sequence>
<protein>
    <submittedName>
        <fullName evidence="2">Uncharacterized protein</fullName>
    </submittedName>
</protein>
<evidence type="ECO:0000313" key="2">
    <source>
        <dbReference type="EMBL" id="GKT20354.1"/>
    </source>
</evidence>
<proteinExistence type="predicted"/>
<feature type="compositionally biased region" description="Low complexity" evidence="1">
    <location>
        <begin position="568"/>
        <end position="579"/>
    </location>
</feature>
<reference evidence="2" key="1">
    <citation type="submission" date="2022-03" db="EMBL/GenBank/DDBJ databases">
        <title>Draft genome sequence of Aduncisulcus paluster, a free-living microaerophilic Fornicata.</title>
        <authorList>
            <person name="Yuyama I."/>
            <person name="Kume K."/>
            <person name="Tamura T."/>
            <person name="Inagaki Y."/>
            <person name="Hashimoto T."/>
        </authorList>
    </citation>
    <scope>NUCLEOTIDE SEQUENCE</scope>
    <source>
        <strain evidence="2">NY0171</strain>
    </source>
</reference>
<organism evidence="2 3">
    <name type="scientific">Aduncisulcus paluster</name>
    <dbReference type="NCBI Taxonomy" id="2918883"/>
    <lineage>
        <taxon>Eukaryota</taxon>
        <taxon>Metamonada</taxon>
        <taxon>Carpediemonas-like organisms</taxon>
        <taxon>Aduncisulcus</taxon>
    </lineage>
</organism>
<feature type="region of interest" description="Disordered" evidence="1">
    <location>
        <begin position="1"/>
        <end position="26"/>
    </location>
</feature>
<accession>A0ABQ5JWU5</accession>
<feature type="non-terminal residue" evidence="2">
    <location>
        <position position="1"/>
    </location>
</feature>
<gene>
    <name evidence="2" type="ORF">ADUPG1_011714</name>
</gene>
<feature type="compositionally biased region" description="Polar residues" evidence="1">
    <location>
        <begin position="384"/>
        <end position="403"/>
    </location>
</feature>